<comment type="caution">
    <text evidence="3">The sequence shown here is derived from an EMBL/GenBank/DDBJ whole genome shotgun (WGS) entry which is preliminary data.</text>
</comment>
<dbReference type="AlphaFoldDB" id="A0A3P2RF85"/>
<dbReference type="PANTHER" id="PTHR14969">
    <property type="entry name" value="SPHINGOSINE-1-PHOSPHATE PHOSPHOHYDROLASE"/>
    <property type="match status" value="1"/>
</dbReference>
<name>A0A3P2RF85_WEIVI</name>
<dbReference type="SMART" id="SM00014">
    <property type="entry name" value="acidPPc"/>
    <property type="match status" value="1"/>
</dbReference>
<dbReference type="InterPro" id="IPR036938">
    <property type="entry name" value="PAP2/HPO_sf"/>
</dbReference>
<accession>A0A3P2RF85</accession>
<keyword evidence="1" id="KW-0472">Membrane</keyword>
<sequence length="307" mass="34052">MERMMSVKKQYQVFGLASSIFLVLMLIGTGFDLAISRTFMNQNSWYGTFFQIIGILPMYLVVMVSGEIGMAYGWRVRTNRLFANCLMVGSGALGLWQTQKALKEVLSYGGAVLHNVKMGQPVAVANSDMQVSPLSSGMTFVIAVVIFILFTCLIQLWLTNKSVQQLEGLLVVAVFATLTVLLAMAVNGALKQAWGRARPYELMQQGNHFTAWYTMNGANGHKSFPSGHAMAATLTVVLAWFTTGKWHKLWWFGGIGFTVIVDLARVRVGAHFLTDVTCSTFLTFAIIYVMWGIYQQIQPALTKKDQA</sequence>
<feature type="transmembrane region" description="Helical" evidence="1">
    <location>
        <begin position="170"/>
        <end position="190"/>
    </location>
</feature>
<keyword evidence="1" id="KW-0812">Transmembrane</keyword>
<dbReference type="SUPFAM" id="SSF48317">
    <property type="entry name" value="Acid phosphatase/Vanadium-dependent haloperoxidase"/>
    <property type="match status" value="1"/>
</dbReference>
<feature type="domain" description="Phosphatidic acid phosphatase type 2/haloperoxidase" evidence="2">
    <location>
        <begin position="172"/>
        <end position="291"/>
    </location>
</feature>
<feature type="transmembrane region" description="Helical" evidence="1">
    <location>
        <begin position="12"/>
        <end position="36"/>
    </location>
</feature>
<evidence type="ECO:0000313" key="4">
    <source>
        <dbReference type="Proteomes" id="UP000275836"/>
    </source>
</evidence>
<evidence type="ECO:0000256" key="1">
    <source>
        <dbReference type="SAM" id="Phobius"/>
    </source>
</evidence>
<dbReference type="Proteomes" id="UP000275836">
    <property type="component" value="Unassembled WGS sequence"/>
</dbReference>
<protein>
    <submittedName>
        <fullName evidence="3">Phosphatase PAP2 family protein</fullName>
    </submittedName>
</protein>
<dbReference type="EMBL" id="RHGY01000005">
    <property type="protein sequence ID" value="RRG17881.1"/>
    <property type="molecule type" value="Genomic_DNA"/>
</dbReference>
<evidence type="ECO:0000313" key="3">
    <source>
        <dbReference type="EMBL" id="RRG17881.1"/>
    </source>
</evidence>
<dbReference type="OrthoDB" id="1653251at2"/>
<evidence type="ECO:0000259" key="2">
    <source>
        <dbReference type="SMART" id="SM00014"/>
    </source>
</evidence>
<organism evidence="3 4">
    <name type="scientific">Weissella viridescens</name>
    <name type="common">Lactobacillus viridescens</name>
    <dbReference type="NCBI Taxonomy" id="1629"/>
    <lineage>
        <taxon>Bacteria</taxon>
        <taxon>Bacillati</taxon>
        <taxon>Bacillota</taxon>
        <taxon>Bacilli</taxon>
        <taxon>Lactobacillales</taxon>
        <taxon>Lactobacillaceae</taxon>
        <taxon>Weissella</taxon>
    </lineage>
</organism>
<dbReference type="InterPro" id="IPR000326">
    <property type="entry name" value="PAP2/HPO"/>
</dbReference>
<reference evidence="3 4" key="1">
    <citation type="submission" date="2018-10" db="EMBL/GenBank/DDBJ databases">
        <title>Draft genome sequence of Weissella viridescens UCO-SMC3.</title>
        <authorList>
            <person name="Garcia-Cancino A."/>
            <person name="Espinoza-Monje M."/>
            <person name="Albarracin L."/>
            <person name="Garcia-Castillo V."/>
            <person name="Campos-Martin J."/>
            <person name="Nakano Y."/>
            <person name="Guitierrez-Zamorano C."/>
            <person name="Ikeda-Ohtsubo W."/>
            <person name="Morita H."/>
            <person name="Kitazawa H."/>
            <person name="Villena J."/>
        </authorList>
    </citation>
    <scope>NUCLEOTIDE SEQUENCE [LARGE SCALE GENOMIC DNA]</scope>
    <source>
        <strain evidence="3 4">UCO-SMC3</strain>
    </source>
</reference>
<dbReference type="PANTHER" id="PTHR14969:SF13">
    <property type="entry name" value="AT30094P"/>
    <property type="match status" value="1"/>
</dbReference>
<dbReference type="Gene3D" id="1.20.144.10">
    <property type="entry name" value="Phosphatidic acid phosphatase type 2/haloperoxidase"/>
    <property type="match status" value="1"/>
</dbReference>
<dbReference type="Pfam" id="PF01569">
    <property type="entry name" value="PAP2"/>
    <property type="match status" value="1"/>
</dbReference>
<keyword evidence="1" id="KW-1133">Transmembrane helix</keyword>
<feature type="transmembrane region" description="Helical" evidence="1">
    <location>
        <begin position="272"/>
        <end position="294"/>
    </location>
</feature>
<feature type="transmembrane region" description="Helical" evidence="1">
    <location>
        <begin position="48"/>
        <end position="69"/>
    </location>
</feature>
<feature type="transmembrane region" description="Helical" evidence="1">
    <location>
        <begin position="137"/>
        <end position="158"/>
    </location>
</feature>
<proteinExistence type="predicted"/>
<gene>
    <name evidence="3" type="ORF">D3P96_05635</name>
</gene>
<feature type="transmembrane region" description="Helical" evidence="1">
    <location>
        <begin position="249"/>
        <end position="266"/>
    </location>
</feature>